<dbReference type="STRING" id="1727163.AO498_12065"/>
<dbReference type="EMBL" id="CP012836">
    <property type="protein sequence ID" value="AMQ57174.1"/>
    <property type="molecule type" value="Genomic_DNA"/>
</dbReference>
<dbReference type="RefSeq" id="WP_067547922.1">
    <property type="nucleotide sequence ID" value="NZ_CP012836.1"/>
</dbReference>
<feature type="transmembrane region" description="Helical" evidence="1">
    <location>
        <begin position="72"/>
        <end position="92"/>
    </location>
</feature>
<dbReference type="Gene3D" id="1.10.287.70">
    <property type="match status" value="1"/>
</dbReference>
<feature type="transmembrane region" description="Helical" evidence="1">
    <location>
        <begin position="48"/>
        <end position="65"/>
    </location>
</feature>
<keyword evidence="1" id="KW-0472">Membrane</keyword>
<dbReference type="AlphaFoldDB" id="A0A142EPW9"/>
<gene>
    <name evidence="3" type="ORF">AO498_12065</name>
</gene>
<dbReference type="OrthoDB" id="9799090at2"/>
<accession>A0A142EPW9</accession>
<evidence type="ECO:0000313" key="4">
    <source>
        <dbReference type="Proteomes" id="UP000073816"/>
    </source>
</evidence>
<evidence type="ECO:0000256" key="1">
    <source>
        <dbReference type="SAM" id="Phobius"/>
    </source>
</evidence>
<keyword evidence="1" id="KW-1133">Transmembrane helix</keyword>
<protein>
    <submittedName>
        <fullName evidence="3">Transporter</fullName>
    </submittedName>
</protein>
<name>A0A142EPW9_9BACT</name>
<feature type="transmembrane region" description="Helical" evidence="1">
    <location>
        <begin position="21"/>
        <end position="42"/>
    </location>
</feature>
<dbReference type="KEGG" id="alm:AO498_12065"/>
<reference evidence="3 4" key="2">
    <citation type="journal article" date="2016" name="Genome Announc.">
        <title>Complete Genome Sequence of Algoriphagus sp. Strain M8-2, Isolated from a Brackish Lake.</title>
        <authorList>
            <person name="Muraguchi Y."/>
            <person name="Kushimoto K."/>
            <person name="Ohtsubo Y."/>
            <person name="Suzuki T."/>
            <person name="Dohra H."/>
            <person name="Kimbara K."/>
            <person name="Shintani M."/>
        </authorList>
    </citation>
    <scope>NUCLEOTIDE SEQUENCE [LARGE SCALE GENOMIC DNA]</scope>
    <source>
        <strain evidence="3 4">M8-2</strain>
    </source>
</reference>
<evidence type="ECO:0000259" key="2">
    <source>
        <dbReference type="Pfam" id="PF07885"/>
    </source>
</evidence>
<dbReference type="Proteomes" id="UP000073816">
    <property type="component" value="Chromosome"/>
</dbReference>
<keyword evidence="4" id="KW-1185">Reference proteome</keyword>
<dbReference type="SUPFAM" id="SSF81324">
    <property type="entry name" value="Voltage-gated potassium channels"/>
    <property type="match status" value="1"/>
</dbReference>
<feature type="transmembrane region" description="Helical" evidence="1">
    <location>
        <begin position="209"/>
        <end position="229"/>
    </location>
</feature>
<feature type="transmembrane region" description="Helical" evidence="1">
    <location>
        <begin position="182"/>
        <end position="202"/>
    </location>
</feature>
<dbReference type="Pfam" id="PF07885">
    <property type="entry name" value="Ion_trans_2"/>
    <property type="match status" value="1"/>
</dbReference>
<evidence type="ECO:0000313" key="3">
    <source>
        <dbReference type="EMBL" id="AMQ57174.1"/>
    </source>
</evidence>
<proteinExistence type="predicted"/>
<organism evidence="3 4">
    <name type="scientific">Algoriphagus sanaruensis</name>
    <dbReference type="NCBI Taxonomy" id="1727163"/>
    <lineage>
        <taxon>Bacteria</taxon>
        <taxon>Pseudomonadati</taxon>
        <taxon>Bacteroidota</taxon>
        <taxon>Cytophagia</taxon>
        <taxon>Cytophagales</taxon>
        <taxon>Cyclobacteriaceae</taxon>
        <taxon>Algoriphagus</taxon>
    </lineage>
</organism>
<feature type="domain" description="Potassium channel" evidence="2">
    <location>
        <begin position="176"/>
        <end position="229"/>
    </location>
</feature>
<reference evidence="4" key="1">
    <citation type="submission" date="2015-09" db="EMBL/GenBank/DDBJ databases">
        <title>Complete sequence of Algoriphagus sp. M8-2.</title>
        <authorList>
            <person name="Shintani M."/>
        </authorList>
    </citation>
    <scope>NUCLEOTIDE SEQUENCE [LARGE SCALE GENOMIC DNA]</scope>
    <source>
        <strain evidence="4">M8-2</strain>
    </source>
</reference>
<sequence>MPYSFRVKRIIKHFNDYWLNDISFLLLLVVLVFTAFVLPVLIEYGHIDMVYVNLVFIFLFFTGIWSSNNQGLILITSSLFLTQIVLRILRFSDLPYEFYLLERIFGLINMAVFIFMNIRLLFRNNEVNLYRVIGAVNVYLLLAILGAFAFELIQLTIGSSIVTTEINPKDQLLTGSDEDFSIYIYFSLVSLTTVGFGDYVPINILSKMVSVFLSTVGILYPAVVIAKLVGYSSHR</sequence>
<keyword evidence="1" id="KW-0812">Transmembrane</keyword>
<dbReference type="PATRIC" id="fig|1727163.4.peg.2522"/>
<dbReference type="InterPro" id="IPR013099">
    <property type="entry name" value="K_chnl_dom"/>
</dbReference>
<feature type="transmembrane region" description="Helical" evidence="1">
    <location>
        <begin position="129"/>
        <end position="150"/>
    </location>
</feature>
<feature type="transmembrane region" description="Helical" evidence="1">
    <location>
        <begin position="104"/>
        <end position="122"/>
    </location>
</feature>